<dbReference type="OrthoDB" id="9806653at2"/>
<dbReference type="RefSeq" id="WP_078693566.1">
    <property type="nucleotide sequence ID" value="NZ_FUWX01000007.1"/>
</dbReference>
<dbReference type="Pfam" id="PF13477">
    <property type="entry name" value="Glyco_trans_4_2"/>
    <property type="match status" value="1"/>
</dbReference>
<evidence type="ECO:0000313" key="4">
    <source>
        <dbReference type="Proteomes" id="UP000191153"/>
    </source>
</evidence>
<feature type="domain" description="Glycosyltransferase subfamily 4-like N-terminal" evidence="2">
    <location>
        <begin position="2"/>
        <end position="143"/>
    </location>
</feature>
<organism evidence="3 4">
    <name type="scientific">Cetobacterium ceti</name>
    <dbReference type="NCBI Taxonomy" id="180163"/>
    <lineage>
        <taxon>Bacteria</taxon>
        <taxon>Fusobacteriati</taxon>
        <taxon>Fusobacteriota</taxon>
        <taxon>Fusobacteriia</taxon>
        <taxon>Fusobacteriales</taxon>
        <taxon>Fusobacteriaceae</taxon>
        <taxon>Cetobacterium</taxon>
    </lineage>
</organism>
<dbReference type="Gene3D" id="3.40.50.2000">
    <property type="entry name" value="Glycogen Phosphorylase B"/>
    <property type="match status" value="2"/>
</dbReference>
<accession>A0A1T4M238</accession>
<reference evidence="3 4" key="1">
    <citation type="submission" date="2017-02" db="EMBL/GenBank/DDBJ databases">
        <authorList>
            <person name="Peterson S.W."/>
        </authorList>
    </citation>
    <scope>NUCLEOTIDE SEQUENCE [LARGE SCALE GENOMIC DNA]</scope>
    <source>
        <strain evidence="3 4">ATCC 700028</strain>
    </source>
</reference>
<dbReference type="Proteomes" id="UP000191153">
    <property type="component" value="Unassembled WGS sequence"/>
</dbReference>
<dbReference type="PANTHER" id="PTHR12526:SF638">
    <property type="entry name" value="SPORE COAT PROTEIN SA"/>
    <property type="match status" value="1"/>
</dbReference>
<evidence type="ECO:0000259" key="1">
    <source>
        <dbReference type="Pfam" id="PF00534"/>
    </source>
</evidence>
<dbReference type="STRING" id="180163.SAMN02745174_01054"/>
<dbReference type="InterPro" id="IPR001296">
    <property type="entry name" value="Glyco_trans_1"/>
</dbReference>
<dbReference type="AlphaFoldDB" id="A0A1T4M238"/>
<dbReference type="SUPFAM" id="SSF53756">
    <property type="entry name" value="UDP-Glycosyltransferase/glycogen phosphorylase"/>
    <property type="match status" value="1"/>
</dbReference>
<evidence type="ECO:0000259" key="2">
    <source>
        <dbReference type="Pfam" id="PF13477"/>
    </source>
</evidence>
<keyword evidence="3" id="KW-0808">Transferase</keyword>
<protein>
    <submittedName>
        <fullName evidence="3">Glycosyltransferase involved in cell wall bisynthesis</fullName>
    </submittedName>
</protein>
<dbReference type="CDD" id="cd03808">
    <property type="entry name" value="GT4_CapM-like"/>
    <property type="match status" value="1"/>
</dbReference>
<feature type="domain" description="Glycosyl transferase family 1" evidence="1">
    <location>
        <begin position="187"/>
        <end position="345"/>
    </location>
</feature>
<name>A0A1T4M238_9FUSO</name>
<keyword evidence="4" id="KW-1185">Reference proteome</keyword>
<dbReference type="GO" id="GO:0016757">
    <property type="term" value="F:glycosyltransferase activity"/>
    <property type="evidence" value="ECO:0007669"/>
    <property type="project" value="InterPro"/>
</dbReference>
<dbReference type="EMBL" id="FUWX01000007">
    <property type="protein sequence ID" value="SJZ60828.1"/>
    <property type="molecule type" value="Genomic_DNA"/>
</dbReference>
<dbReference type="PANTHER" id="PTHR12526">
    <property type="entry name" value="GLYCOSYLTRANSFERASE"/>
    <property type="match status" value="1"/>
</dbReference>
<proteinExistence type="predicted"/>
<sequence>MKIFFTANVLWDIYIFRYGVIKELIKDGHEVVVVAPKDDRIDFEKQLNIRHIPIEVNKRGVNPIEDLRLMLNLGSIYKREKPDIVFHYTIKPNIYGTLGAKIAKVKSIAVLTGLGYSFTSNNMVSKIARFMYKISLPKANEVWVLNRDDKHELINRKIVDEKKLFILPGEGIDLNRFKKLNLPREYKGITFLMIARAFIDKGFLEYVKAARHIKEKYPHVRFQFLGALGGNGVNGIDRSTMDALVEEGLLEYLGHRKDVPKIIDRCDCVVLPSYREGISKVLLEAAAMEKPIIATDVTGCKEIVENGKNGYLVKVKNSESLIGAMEKFMNLSQEKIDEMGKYSREKMKNEFDEKIIVNIYRRKLWNLV</sequence>
<dbReference type="Pfam" id="PF00534">
    <property type="entry name" value="Glycos_transf_1"/>
    <property type="match status" value="1"/>
</dbReference>
<gene>
    <name evidence="3" type="ORF">SAMN02745174_01054</name>
</gene>
<evidence type="ECO:0000313" key="3">
    <source>
        <dbReference type="EMBL" id="SJZ60828.1"/>
    </source>
</evidence>
<dbReference type="InterPro" id="IPR028098">
    <property type="entry name" value="Glyco_trans_4-like_N"/>
</dbReference>